<feature type="region of interest" description="Disordered" evidence="1">
    <location>
        <begin position="388"/>
        <end position="430"/>
    </location>
</feature>
<name>A0ABS0HA78_9ACTN</name>
<proteinExistence type="predicted"/>
<evidence type="ECO:0000313" key="5">
    <source>
        <dbReference type="Proteomes" id="UP000638560"/>
    </source>
</evidence>
<dbReference type="RefSeq" id="WP_196206823.1">
    <property type="nucleotide sequence ID" value="NZ_JADPUN010000422.1"/>
</dbReference>
<evidence type="ECO:0000313" key="4">
    <source>
        <dbReference type="EMBL" id="MBF9135370.1"/>
    </source>
</evidence>
<feature type="signal peptide" evidence="3">
    <location>
        <begin position="1"/>
        <end position="29"/>
    </location>
</feature>
<reference evidence="4 5" key="1">
    <citation type="submission" date="2020-11" db="EMBL/GenBank/DDBJ databases">
        <title>A novel isolate from a Black sea contaminated sediment with potential to produce alkanes: Plantactinospora alkalitolerans sp. nov.</title>
        <authorList>
            <person name="Carro L."/>
            <person name="Veyisoglu A."/>
            <person name="Guven K."/>
            <person name="Schumann P."/>
            <person name="Klenk H.-P."/>
            <person name="Sahin N."/>
        </authorList>
    </citation>
    <scope>NUCLEOTIDE SEQUENCE [LARGE SCALE GENOMIC DNA]</scope>
    <source>
        <strain evidence="4 5">S1510</strain>
    </source>
</reference>
<evidence type="ECO:0000256" key="2">
    <source>
        <dbReference type="SAM" id="Phobius"/>
    </source>
</evidence>
<keyword evidence="2" id="KW-0472">Membrane</keyword>
<comment type="caution">
    <text evidence="4">The sequence shown here is derived from an EMBL/GenBank/DDBJ whole genome shotgun (WGS) entry which is preliminary data.</text>
</comment>
<keyword evidence="5" id="KW-1185">Reference proteome</keyword>
<evidence type="ECO:0008006" key="6">
    <source>
        <dbReference type="Google" id="ProtNLM"/>
    </source>
</evidence>
<keyword evidence="2" id="KW-0812">Transmembrane</keyword>
<dbReference type="Proteomes" id="UP000638560">
    <property type="component" value="Unassembled WGS sequence"/>
</dbReference>
<protein>
    <recommendedName>
        <fullName evidence="6">LPXTG-motif cell wall anchor domain-containing protein</fullName>
    </recommendedName>
</protein>
<feature type="transmembrane region" description="Helical" evidence="2">
    <location>
        <begin position="434"/>
        <end position="455"/>
    </location>
</feature>
<dbReference type="EMBL" id="JADPUN010000422">
    <property type="protein sequence ID" value="MBF9135370.1"/>
    <property type="molecule type" value="Genomic_DNA"/>
</dbReference>
<keyword evidence="3" id="KW-0732">Signal</keyword>
<accession>A0ABS0HA78</accession>
<feature type="chain" id="PRO_5046781666" description="LPXTG-motif cell wall anchor domain-containing protein" evidence="3">
    <location>
        <begin position="30"/>
        <end position="469"/>
    </location>
</feature>
<evidence type="ECO:0000256" key="1">
    <source>
        <dbReference type="SAM" id="MobiDB-lite"/>
    </source>
</evidence>
<organism evidence="4 5">
    <name type="scientific">Plantactinospora alkalitolerans</name>
    <dbReference type="NCBI Taxonomy" id="2789879"/>
    <lineage>
        <taxon>Bacteria</taxon>
        <taxon>Bacillati</taxon>
        <taxon>Actinomycetota</taxon>
        <taxon>Actinomycetes</taxon>
        <taxon>Micromonosporales</taxon>
        <taxon>Micromonosporaceae</taxon>
        <taxon>Plantactinospora</taxon>
    </lineage>
</organism>
<sequence>MINRKLAGAFALTLMAGAVVVGTAAPAAATGSKTCPPVLHSNTGDITLAGQPDPTVTLLAKGVQVSTSDNNDQGATWWKSVAPVPPILVHRMSYWTNKVAHGVESPEAMPAYLLRLSLPGGKTATLVYEPYGNPNDNNSPIPPGLGEKTFDVDKGTFWTLDTAVKGMIEYTSNAHAGKSLKEIAKANPFAKVVAFGWRQEWSKGLIAQVDDVEFAAGKTCEKHVWRKPAGKPAAEFVDTCTGTDVTVKSPDDRKWKFWLLRSAKTVGGPATVDKGGSKTFTVPAGPGEIVVLAKPYQHGARWATVGKHRWAEPAGCDADITSESTCDALKVKIVVPAKSGPVKVVITPGLDGAATHEFEAASGSVHNFTYPANPKVTVKVEVAGTPTEEFTWARPDDCAQPTPTPGPTGSPEPGTGGGGDDDGGGELPLTGVQVAGIAGGGGSALALGIVLYFLARRRRTPSFTAGVDQ</sequence>
<evidence type="ECO:0000256" key="3">
    <source>
        <dbReference type="SAM" id="SignalP"/>
    </source>
</evidence>
<keyword evidence="2" id="KW-1133">Transmembrane helix</keyword>
<gene>
    <name evidence="4" type="ORF">I0C86_41705</name>
</gene>